<protein>
    <submittedName>
        <fullName evidence="4">Type IV secretion system protein VirB9</fullName>
    </submittedName>
</protein>
<dbReference type="RefSeq" id="WP_090664998.1">
    <property type="nucleotide sequence ID" value="NZ_FMZX01000027.1"/>
</dbReference>
<comment type="similarity">
    <text evidence="1">Belongs to the TrbG/VirB9 family.</text>
</comment>
<gene>
    <name evidence="4" type="ORF">SAMN04487779_102737</name>
</gene>
<evidence type="ECO:0000313" key="4">
    <source>
        <dbReference type="EMBL" id="SDE30931.1"/>
    </source>
</evidence>
<evidence type="ECO:0000256" key="3">
    <source>
        <dbReference type="SAM" id="SignalP"/>
    </source>
</evidence>
<evidence type="ECO:0000256" key="2">
    <source>
        <dbReference type="ARBA" id="ARBA00022729"/>
    </source>
</evidence>
<dbReference type="CDD" id="cd06911">
    <property type="entry name" value="VirB9_CagX_TrbG"/>
    <property type="match status" value="1"/>
</dbReference>
<dbReference type="InterPro" id="IPR033645">
    <property type="entry name" value="VirB9/CagX/TrbG_C"/>
</dbReference>
<reference evidence="4 5" key="1">
    <citation type="submission" date="2016-10" db="EMBL/GenBank/DDBJ databases">
        <authorList>
            <person name="de Groot N.N."/>
        </authorList>
    </citation>
    <scope>NUCLEOTIDE SEQUENCE [LARGE SCALE GENOMIC DNA]</scope>
    <source>
        <strain evidence="4 5">CPCC 100156</strain>
    </source>
</reference>
<evidence type="ECO:0000256" key="1">
    <source>
        <dbReference type="ARBA" id="ARBA00006135"/>
    </source>
</evidence>
<organism evidence="4 5">
    <name type="scientific">Belnapia rosea</name>
    <dbReference type="NCBI Taxonomy" id="938405"/>
    <lineage>
        <taxon>Bacteria</taxon>
        <taxon>Pseudomonadati</taxon>
        <taxon>Pseudomonadota</taxon>
        <taxon>Alphaproteobacteria</taxon>
        <taxon>Acetobacterales</taxon>
        <taxon>Roseomonadaceae</taxon>
        <taxon>Belnapia</taxon>
    </lineage>
</organism>
<evidence type="ECO:0000313" key="5">
    <source>
        <dbReference type="Proteomes" id="UP000198925"/>
    </source>
</evidence>
<dbReference type="InterPro" id="IPR038161">
    <property type="entry name" value="VirB9/CagX/TrbG_C_sf"/>
</dbReference>
<dbReference type="InterPro" id="IPR010258">
    <property type="entry name" value="Conjugal_tfr_TrbG/VirB9/CagX"/>
</dbReference>
<dbReference type="Proteomes" id="UP000198925">
    <property type="component" value="Unassembled WGS sequence"/>
</dbReference>
<dbReference type="AlphaFoldDB" id="A0A1G7BUX5"/>
<feature type="signal peptide" evidence="3">
    <location>
        <begin position="1"/>
        <end position="16"/>
    </location>
</feature>
<keyword evidence="2 3" id="KW-0732">Signal</keyword>
<sequence>MIRPLLLALVTSTALAGHALALQEPQPGAHDPRMRVATFRDGEVYRVVGTLLSSTQVTFAPGEVVGEVSNGDALAWAVAKAGNVLFLKPVVQRQGPTSMQVLTTRPDGSRRSYVFELVSRDGSVAVGEPAYFGVSFVYPEDVRREAAERAARFRKAATTARNGDRLETAIVSGPRNWRYTGQGPASIEPAEVSDDGRLTAFRFAANTPLPGIYIVGADGGEALVPTTVRGDLVVVNAVSREWRLRLGATVLCIHNQGFAPSPIGTGAGTITPEVTRELREARQ</sequence>
<accession>A0A1G7BUX5</accession>
<dbReference type="Gene3D" id="2.60.40.2500">
    <property type="match status" value="1"/>
</dbReference>
<proteinExistence type="inferred from homology"/>
<dbReference type="Pfam" id="PF03524">
    <property type="entry name" value="CagX"/>
    <property type="match status" value="1"/>
</dbReference>
<feature type="chain" id="PRO_5011568732" evidence="3">
    <location>
        <begin position="17"/>
        <end position="283"/>
    </location>
</feature>
<name>A0A1G7BUX5_9PROT</name>
<keyword evidence="5" id="KW-1185">Reference proteome</keyword>
<dbReference type="EMBL" id="FMZX01000027">
    <property type="protein sequence ID" value="SDE30931.1"/>
    <property type="molecule type" value="Genomic_DNA"/>
</dbReference>